<evidence type="ECO:0000256" key="4">
    <source>
        <dbReference type="SAM" id="MobiDB-lite"/>
    </source>
</evidence>
<sequence>MQQLLFGLDHCHSHGVLHRDIKGSNLLIDNNGNLKIGDFGLATFFHSHQKQPLTSRVVTLWYRPPELLLGSMNYGIAVDLWSTGCILAELFAGKPIMPGRTEVEQLHKIFKLCGSPSEEYWKKSKLPHATIFKPQHPYKRSVAESFKDFPTSVLALLDVLLSVEPDGRGTAASALQSEFFMTKPLACDPSTLPKYPPSKELDAWLRDEEARRRRAAYGVGREHESSRNGIRESKAMPAPDANAELQASIQKRQGQSNPRSISEKYNPEEDGGSGFPIEPPKRTALNVFSHSGQSMHPTALGSSGNMNVNEEALTVSGQAVKNSSESRSQISLTHPGEGELPRSSNWVAIQGSSRLNSRRETAVDPHWLEERCNTRYNHLDDGEASRSHQWSHHLLDGPKSSSKKDHQLSGKESLMTESGFTSKKNRIHYSGPLIPPGGNLEEMLREHERRIQYAVRKARSDKAKNKKTYSENGQTESLLHMGRNGR</sequence>
<dbReference type="InterPro" id="IPR011009">
    <property type="entry name" value="Kinase-like_dom_sf"/>
</dbReference>
<keyword evidence="7" id="KW-1185">Reference proteome</keyword>
<evidence type="ECO:0000256" key="1">
    <source>
        <dbReference type="ARBA" id="ARBA00006485"/>
    </source>
</evidence>
<dbReference type="GO" id="GO:0005524">
    <property type="term" value="F:ATP binding"/>
    <property type="evidence" value="ECO:0007669"/>
    <property type="project" value="UniProtKB-KW"/>
</dbReference>
<keyword evidence="2" id="KW-0547">Nucleotide-binding</keyword>
<accession>A0A6A1UL17</accession>
<feature type="region of interest" description="Disordered" evidence="4">
    <location>
        <begin position="456"/>
        <end position="486"/>
    </location>
</feature>
<feature type="compositionally biased region" description="Polar residues" evidence="4">
    <location>
        <begin position="245"/>
        <end position="260"/>
    </location>
</feature>
<evidence type="ECO:0000256" key="3">
    <source>
        <dbReference type="ARBA" id="ARBA00022840"/>
    </source>
</evidence>
<dbReference type="Pfam" id="PF00069">
    <property type="entry name" value="Pkinase"/>
    <property type="match status" value="1"/>
</dbReference>
<dbReference type="PANTHER" id="PTHR24056:SF397">
    <property type="entry name" value="OS11G0242500 PROTEIN"/>
    <property type="match status" value="1"/>
</dbReference>
<evidence type="ECO:0000259" key="5">
    <source>
        <dbReference type="PROSITE" id="PS50011"/>
    </source>
</evidence>
<feature type="compositionally biased region" description="Polar residues" evidence="4">
    <location>
        <begin position="315"/>
        <end position="332"/>
    </location>
</feature>
<dbReference type="GO" id="GO:0008353">
    <property type="term" value="F:RNA polymerase II CTD heptapeptide repeat kinase activity"/>
    <property type="evidence" value="ECO:0007669"/>
    <property type="project" value="TreeGrafter"/>
</dbReference>
<proteinExistence type="inferred from homology"/>
<dbReference type="InterPro" id="IPR050108">
    <property type="entry name" value="CDK"/>
</dbReference>
<dbReference type="EMBL" id="RXIC02000155">
    <property type="protein sequence ID" value="KAB1200497.1"/>
    <property type="molecule type" value="Genomic_DNA"/>
</dbReference>
<dbReference type="FunFam" id="1.10.510.10:FF:000043">
    <property type="entry name" value="probable serine/threonine-protein kinase At1g54610"/>
    <property type="match status" value="1"/>
</dbReference>
<dbReference type="PROSITE" id="PS00108">
    <property type="entry name" value="PROTEIN_KINASE_ST"/>
    <property type="match status" value="1"/>
</dbReference>
<dbReference type="GO" id="GO:0000307">
    <property type="term" value="C:cyclin-dependent protein kinase holoenzyme complex"/>
    <property type="evidence" value="ECO:0007669"/>
    <property type="project" value="TreeGrafter"/>
</dbReference>
<organism evidence="6 7">
    <name type="scientific">Morella rubra</name>
    <name type="common">Chinese bayberry</name>
    <dbReference type="NCBI Taxonomy" id="262757"/>
    <lineage>
        <taxon>Eukaryota</taxon>
        <taxon>Viridiplantae</taxon>
        <taxon>Streptophyta</taxon>
        <taxon>Embryophyta</taxon>
        <taxon>Tracheophyta</taxon>
        <taxon>Spermatophyta</taxon>
        <taxon>Magnoliopsida</taxon>
        <taxon>eudicotyledons</taxon>
        <taxon>Gunneridae</taxon>
        <taxon>Pentapetalae</taxon>
        <taxon>rosids</taxon>
        <taxon>fabids</taxon>
        <taxon>Fagales</taxon>
        <taxon>Myricaceae</taxon>
        <taxon>Morella</taxon>
    </lineage>
</organism>
<dbReference type="GO" id="GO:0005634">
    <property type="term" value="C:nucleus"/>
    <property type="evidence" value="ECO:0007669"/>
    <property type="project" value="TreeGrafter"/>
</dbReference>
<feature type="domain" description="Protein kinase" evidence="5">
    <location>
        <begin position="1"/>
        <end position="180"/>
    </location>
</feature>
<feature type="region of interest" description="Disordered" evidence="4">
    <location>
        <begin position="315"/>
        <end position="344"/>
    </location>
</feature>
<comment type="caution">
    <text evidence="6">The sequence shown here is derived from an EMBL/GenBank/DDBJ whole genome shotgun (WGS) entry which is preliminary data.</text>
</comment>
<dbReference type="OrthoDB" id="779276at2759"/>
<evidence type="ECO:0000313" key="7">
    <source>
        <dbReference type="Proteomes" id="UP000516437"/>
    </source>
</evidence>
<name>A0A6A1UL17_9ROSI</name>
<dbReference type="PANTHER" id="PTHR24056">
    <property type="entry name" value="CELL DIVISION PROTEIN KINASE"/>
    <property type="match status" value="1"/>
</dbReference>
<dbReference type="AlphaFoldDB" id="A0A6A1UL17"/>
<dbReference type="SUPFAM" id="SSF56112">
    <property type="entry name" value="Protein kinase-like (PK-like)"/>
    <property type="match status" value="1"/>
</dbReference>
<dbReference type="GO" id="GO:0032968">
    <property type="term" value="P:positive regulation of transcription elongation by RNA polymerase II"/>
    <property type="evidence" value="ECO:0007669"/>
    <property type="project" value="TreeGrafter"/>
</dbReference>
<dbReference type="InterPro" id="IPR008271">
    <property type="entry name" value="Ser/Thr_kinase_AS"/>
</dbReference>
<protein>
    <recommendedName>
        <fullName evidence="5">Protein kinase domain-containing protein</fullName>
    </recommendedName>
</protein>
<evidence type="ECO:0000313" key="6">
    <source>
        <dbReference type="EMBL" id="KAB1200497.1"/>
    </source>
</evidence>
<feature type="compositionally biased region" description="Basic and acidic residues" evidence="4">
    <location>
        <begin position="220"/>
        <end position="234"/>
    </location>
</feature>
<comment type="similarity">
    <text evidence="1">Belongs to the protein kinase superfamily. CMGC Ser/Thr protein kinase family. CDC2/CDKX subfamily.</text>
</comment>
<evidence type="ECO:0000256" key="2">
    <source>
        <dbReference type="ARBA" id="ARBA00022741"/>
    </source>
</evidence>
<dbReference type="Gene3D" id="1.10.510.10">
    <property type="entry name" value="Transferase(Phosphotransferase) domain 1"/>
    <property type="match status" value="1"/>
</dbReference>
<reference evidence="6 7" key="1">
    <citation type="journal article" date="2019" name="Plant Biotechnol. J.">
        <title>The red bayberry genome and genetic basis of sex determination.</title>
        <authorList>
            <person name="Jia H.M."/>
            <person name="Jia H.J."/>
            <person name="Cai Q.L."/>
            <person name="Wang Y."/>
            <person name="Zhao H.B."/>
            <person name="Yang W.F."/>
            <person name="Wang G.Y."/>
            <person name="Li Y.H."/>
            <person name="Zhan D.L."/>
            <person name="Shen Y.T."/>
            <person name="Niu Q.F."/>
            <person name="Chang L."/>
            <person name="Qiu J."/>
            <person name="Zhao L."/>
            <person name="Xie H.B."/>
            <person name="Fu W.Y."/>
            <person name="Jin J."/>
            <person name="Li X.W."/>
            <person name="Jiao Y."/>
            <person name="Zhou C.C."/>
            <person name="Tu T."/>
            <person name="Chai C.Y."/>
            <person name="Gao J.L."/>
            <person name="Fan L.J."/>
            <person name="van de Weg E."/>
            <person name="Wang J.Y."/>
            <person name="Gao Z.S."/>
        </authorList>
    </citation>
    <scope>NUCLEOTIDE SEQUENCE [LARGE SCALE GENOMIC DNA]</scope>
    <source>
        <tissue evidence="6">Leaves</tissue>
    </source>
</reference>
<feature type="region of interest" description="Disordered" evidence="4">
    <location>
        <begin position="380"/>
        <end position="421"/>
    </location>
</feature>
<dbReference type="SMART" id="SM00220">
    <property type="entry name" value="S_TKc"/>
    <property type="match status" value="1"/>
</dbReference>
<keyword evidence="3" id="KW-0067">ATP-binding</keyword>
<dbReference type="PROSITE" id="PS50011">
    <property type="entry name" value="PROTEIN_KINASE_DOM"/>
    <property type="match status" value="1"/>
</dbReference>
<gene>
    <name evidence="6" type="ORF">CJ030_MR0G007036</name>
</gene>
<feature type="region of interest" description="Disordered" evidence="4">
    <location>
        <begin position="215"/>
        <end position="282"/>
    </location>
</feature>
<dbReference type="Proteomes" id="UP000516437">
    <property type="component" value="Unassembled WGS sequence"/>
</dbReference>
<dbReference type="InterPro" id="IPR000719">
    <property type="entry name" value="Prot_kinase_dom"/>
</dbReference>